<feature type="coiled-coil region" evidence="1">
    <location>
        <begin position="14"/>
        <end position="41"/>
    </location>
</feature>
<gene>
    <name evidence="2" type="ORF">ABEG18_13185</name>
</gene>
<name>A0AAU7J8U6_9HYPH</name>
<keyword evidence="1" id="KW-0175">Coiled coil</keyword>
<dbReference type="EMBL" id="CP157484">
    <property type="protein sequence ID" value="XBO36705.1"/>
    <property type="molecule type" value="Genomic_DNA"/>
</dbReference>
<proteinExistence type="predicted"/>
<protein>
    <submittedName>
        <fullName evidence="2">Uncharacterized protein</fullName>
    </submittedName>
</protein>
<organism evidence="2">
    <name type="scientific">Alsobacter sp. KACC 23698</name>
    <dbReference type="NCBI Taxonomy" id="3149229"/>
    <lineage>
        <taxon>Bacteria</taxon>
        <taxon>Pseudomonadati</taxon>
        <taxon>Pseudomonadota</taxon>
        <taxon>Alphaproteobacteria</taxon>
        <taxon>Hyphomicrobiales</taxon>
        <taxon>Alsobacteraceae</taxon>
        <taxon>Alsobacter</taxon>
    </lineage>
</organism>
<accession>A0AAU7J8U6</accession>
<evidence type="ECO:0000256" key="1">
    <source>
        <dbReference type="SAM" id="Coils"/>
    </source>
</evidence>
<sequence>MTDLSPHLRTQAEKRQAIVHLDALTKVLRQAEDELAQLRQASPAEYARLTDGNGDVVFGFRLGACALANDLHDEIHAIGAYLEHAAQRDLDRRFAEDMPDRAVIPFRRHSQAVPVTADGGDSAA</sequence>
<evidence type="ECO:0000313" key="2">
    <source>
        <dbReference type="EMBL" id="XBO36705.1"/>
    </source>
</evidence>
<reference evidence="2" key="1">
    <citation type="submission" date="2024-05" db="EMBL/GenBank/DDBJ databases">
        <authorList>
            <person name="Kim S."/>
            <person name="Heo J."/>
            <person name="Choi H."/>
            <person name="Choi Y."/>
            <person name="Kwon S.-W."/>
            <person name="Kim Y."/>
        </authorList>
    </citation>
    <scope>NUCLEOTIDE SEQUENCE</scope>
    <source>
        <strain evidence="2">KACC 23698</strain>
    </source>
</reference>
<dbReference type="AlphaFoldDB" id="A0AAU7J8U6"/>
<dbReference type="RefSeq" id="WP_406853520.1">
    <property type="nucleotide sequence ID" value="NZ_CP157484.1"/>
</dbReference>